<evidence type="ECO:0000256" key="6">
    <source>
        <dbReference type="SAM" id="MobiDB-lite"/>
    </source>
</evidence>
<organism evidence="7 9">
    <name type="scientific">Schizosaccharomyces japonicus (strain yFS275 / FY16936)</name>
    <name type="common">Fission yeast</name>
    <dbReference type="NCBI Taxonomy" id="402676"/>
    <lineage>
        <taxon>Eukaryota</taxon>
        <taxon>Fungi</taxon>
        <taxon>Dikarya</taxon>
        <taxon>Ascomycota</taxon>
        <taxon>Taphrinomycotina</taxon>
        <taxon>Schizosaccharomycetes</taxon>
        <taxon>Schizosaccharomycetales</taxon>
        <taxon>Schizosaccharomycetaceae</taxon>
        <taxon>Schizosaccharomyces</taxon>
    </lineage>
</organism>
<protein>
    <recommendedName>
        <fullName evidence="5">Transcription initiation factor IIA large subunit</fullName>
    </recommendedName>
</protein>
<keyword evidence="3" id="KW-0804">Transcription</keyword>
<dbReference type="JaponicusDB" id="SJAG_01710">
    <property type="gene designation" value="toa1"/>
</dbReference>
<dbReference type="Pfam" id="PF03153">
    <property type="entry name" value="TFIIA"/>
    <property type="match status" value="1"/>
</dbReference>
<feature type="region of interest" description="Disordered" evidence="6">
    <location>
        <begin position="229"/>
        <end position="331"/>
    </location>
</feature>
<dbReference type="InterPro" id="IPR004855">
    <property type="entry name" value="TFIIA_asu/bsu"/>
</dbReference>
<evidence type="ECO:0000256" key="1">
    <source>
        <dbReference type="ARBA" id="ARBA00004123"/>
    </source>
</evidence>
<dbReference type="GO" id="GO:0006366">
    <property type="term" value="P:transcription by RNA polymerase II"/>
    <property type="evidence" value="ECO:0000318"/>
    <property type="project" value="GO_Central"/>
</dbReference>
<dbReference type="InterPro" id="IPR009088">
    <property type="entry name" value="TFIIA_b-brl"/>
</dbReference>
<dbReference type="EMBL" id="KE651168">
    <property type="protein sequence ID" value="EEB06663.2"/>
    <property type="molecule type" value="Genomic_DNA"/>
</dbReference>
<evidence type="ECO:0000256" key="3">
    <source>
        <dbReference type="ARBA" id="ARBA00023163"/>
    </source>
</evidence>
<evidence type="ECO:0000256" key="2">
    <source>
        <dbReference type="ARBA" id="ARBA00010059"/>
    </source>
</evidence>
<keyword evidence="9" id="KW-1185">Reference proteome</keyword>
<dbReference type="AlphaFoldDB" id="B6JYP5"/>
<dbReference type="SMART" id="SM01371">
    <property type="entry name" value="TFIIA"/>
    <property type="match status" value="1"/>
</dbReference>
<keyword evidence="4" id="KW-0539">Nucleus</keyword>
<comment type="similarity">
    <text evidence="2">Belongs to the TFIIA subunit 1 family.</text>
</comment>
<sequence length="444" mass="46288">MLAPSPSAAHLNLPSTLTHIMSNSIVGEVYQHVILDVIANSRNDFEENGVEEATLQELQSLWQSKLVATNVASFPWAQAPVAPFSLGQLFDPVNGIKPEALEAAAVAAAASGASPVLGNIAAIRAAQQMDAFVQQQQQQQQQASRTSAPSYYTSTPSSLSVHRTPSAAPQNNAAAAAAAAAAAQSNVNMANGMVTYPSYSASALQLPGQNSLASTGAFSNSSSLPAQADSNNVFNGLLLPGQDSPKPPSQQTFPNLPPPSPDTKPVPPAYTTPASGARDESASKQQQPAAVGSDGKSSSADEPSSTHIPQTDGPSVEAEEEEEAVVEPTAAQKADAEIYSILAKNRVLQIDGTADDEDDADGKGGAASDTPSDEAINSDLDDPDSDDAPETEEGSDIGQAIVLCLYDKVNRNKNKWKCVLKDGIVGVNGKDYLFFKANGEFEWI</sequence>
<dbReference type="VEuPathDB" id="FungiDB:SJAG_01710"/>
<evidence type="ECO:0000313" key="8">
    <source>
        <dbReference type="JaponicusDB" id="SJAG_01710"/>
    </source>
</evidence>
<evidence type="ECO:0000313" key="7">
    <source>
        <dbReference type="EMBL" id="EEB06663.2"/>
    </source>
</evidence>
<dbReference type="Gene3D" id="2.30.18.10">
    <property type="entry name" value="Transcription factor IIA (TFIIA), beta-barrel domain"/>
    <property type="match status" value="1"/>
</dbReference>
<gene>
    <name evidence="8" type="primary">toa1</name>
    <name evidence="7" type="ORF">SJAG_01710</name>
</gene>
<proteinExistence type="inferred from homology"/>
<dbReference type="CDD" id="cd07976">
    <property type="entry name" value="TFIIA_alpha_beta_like"/>
    <property type="match status" value="2"/>
</dbReference>
<feature type="region of interest" description="Disordered" evidence="6">
    <location>
        <begin position="134"/>
        <end position="167"/>
    </location>
</feature>
<feature type="compositionally biased region" description="Acidic residues" evidence="6">
    <location>
        <begin position="379"/>
        <end position="395"/>
    </location>
</feature>
<dbReference type="Gene3D" id="1.10.287.100">
    <property type="match status" value="1"/>
</dbReference>
<evidence type="ECO:0000313" key="9">
    <source>
        <dbReference type="Proteomes" id="UP000001744"/>
    </source>
</evidence>
<comment type="subcellular location">
    <subcellularLocation>
        <location evidence="1">Nucleus</location>
    </subcellularLocation>
</comment>
<dbReference type="RefSeq" id="XP_002172956.2">
    <property type="nucleotide sequence ID" value="XM_002172920.2"/>
</dbReference>
<dbReference type="STRING" id="402676.B6JYP5"/>
<dbReference type="GO" id="GO:0005672">
    <property type="term" value="C:transcription factor TFIIA complex"/>
    <property type="evidence" value="ECO:0000318"/>
    <property type="project" value="GO_Central"/>
</dbReference>
<dbReference type="OMA" id="EVCDASQ"/>
<reference evidence="7 9" key="1">
    <citation type="journal article" date="2011" name="Science">
        <title>Comparative functional genomics of the fission yeasts.</title>
        <authorList>
            <person name="Rhind N."/>
            <person name="Chen Z."/>
            <person name="Yassour M."/>
            <person name="Thompson D.A."/>
            <person name="Haas B.J."/>
            <person name="Habib N."/>
            <person name="Wapinski I."/>
            <person name="Roy S."/>
            <person name="Lin M.F."/>
            <person name="Heiman D.I."/>
            <person name="Young S.K."/>
            <person name="Furuya K."/>
            <person name="Guo Y."/>
            <person name="Pidoux A."/>
            <person name="Chen H.M."/>
            <person name="Robbertse B."/>
            <person name="Goldberg J.M."/>
            <person name="Aoki K."/>
            <person name="Bayne E.H."/>
            <person name="Berlin A.M."/>
            <person name="Desjardins C.A."/>
            <person name="Dobbs E."/>
            <person name="Dukaj L."/>
            <person name="Fan L."/>
            <person name="FitzGerald M.G."/>
            <person name="French C."/>
            <person name="Gujja S."/>
            <person name="Hansen K."/>
            <person name="Keifenheim D."/>
            <person name="Levin J.Z."/>
            <person name="Mosher R.A."/>
            <person name="Mueller C.A."/>
            <person name="Pfiffner J."/>
            <person name="Priest M."/>
            <person name="Russ C."/>
            <person name="Smialowska A."/>
            <person name="Swoboda P."/>
            <person name="Sykes S.M."/>
            <person name="Vaughn M."/>
            <person name="Vengrova S."/>
            <person name="Yoder R."/>
            <person name="Zeng Q."/>
            <person name="Allshire R."/>
            <person name="Baulcombe D."/>
            <person name="Birren B.W."/>
            <person name="Brown W."/>
            <person name="Ekwall K."/>
            <person name="Kellis M."/>
            <person name="Leatherwood J."/>
            <person name="Levin H."/>
            <person name="Margalit H."/>
            <person name="Martienssen R."/>
            <person name="Nieduszynski C.A."/>
            <person name="Spatafora J.W."/>
            <person name="Friedman N."/>
            <person name="Dalgaard J.Z."/>
            <person name="Baumann P."/>
            <person name="Niki H."/>
            <person name="Regev A."/>
            <person name="Nusbaum C."/>
        </authorList>
    </citation>
    <scope>NUCLEOTIDE SEQUENCE [LARGE SCALE GENOMIC DNA]</scope>
    <source>
        <strain evidence="9">yFS275 / FY16936</strain>
    </source>
</reference>
<dbReference type="PANTHER" id="PTHR12694">
    <property type="entry name" value="TRANSCRIPTION INITIATION FACTOR IIA SUBUNIT 1"/>
    <property type="match status" value="1"/>
</dbReference>
<dbReference type="HOGENOM" id="CLU_030027_4_1_1"/>
<feature type="compositionally biased region" description="Polar residues" evidence="6">
    <location>
        <begin position="295"/>
        <end position="313"/>
    </location>
</feature>
<name>B6JYP5_SCHJY</name>
<dbReference type="FunFam" id="1.10.287.100:FF:000001">
    <property type="entry name" value="Transcription initiation factor IIA subunit"/>
    <property type="match status" value="1"/>
</dbReference>
<dbReference type="PANTHER" id="PTHR12694:SF8">
    <property type="entry name" value="TRANSCRIPTION INITIATION FACTOR IIA SUBUNIT 1"/>
    <property type="match status" value="1"/>
</dbReference>
<dbReference type="OrthoDB" id="6275927at2759"/>
<accession>B6JYP5</accession>
<dbReference type="SUPFAM" id="SSF50784">
    <property type="entry name" value="Transcription factor IIA (TFIIA), beta-barrel domain"/>
    <property type="match status" value="1"/>
</dbReference>
<feature type="compositionally biased region" description="Pro residues" evidence="6">
    <location>
        <begin position="255"/>
        <end position="270"/>
    </location>
</feature>
<dbReference type="GeneID" id="7049875"/>
<dbReference type="eggNOG" id="KOG2652">
    <property type="taxonomic scope" value="Eukaryota"/>
</dbReference>
<feature type="region of interest" description="Disordered" evidence="6">
    <location>
        <begin position="351"/>
        <end position="395"/>
    </location>
</feature>
<dbReference type="Proteomes" id="UP000001744">
    <property type="component" value="Unassembled WGS sequence"/>
</dbReference>
<dbReference type="FunFam" id="2.30.18.10:FF:000008">
    <property type="entry name" value="Transcription factor TFIIA complex large subunit"/>
    <property type="match status" value="1"/>
</dbReference>
<evidence type="ECO:0000256" key="4">
    <source>
        <dbReference type="ARBA" id="ARBA00023242"/>
    </source>
</evidence>
<dbReference type="GO" id="GO:0006367">
    <property type="term" value="P:transcription initiation at RNA polymerase II promoter"/>
    <property type="evidence" value="ECO:0007669"/>
    <property type="project" value="InterPro"/>
</dbReference>
<evidence type="ECO:0000256" key="5">
    <source>
        <dbReference type="ARBA" id="ARBA00074154"/>
    </source>
</evidence>
<dbReference type="SUPFAM" id="SSF47396">
    <property type="entry name" value="Transcription factor IIA (TFIIA), alpha-helical domain"/>
    <property type="match status" value="1"/>
</dbReference>